<dbReference type="OrthoDB" id="9810086at2"/>
<dbReference type="PANTHER" id="PTHR43744:SF9">
    <property type="entry name" value="POLYGALACTURONAN_RHAMNOGALACTURONAN TRANSPORT SYSTEM PERMEASE PROTEIN YTCP"/>
    <property type="match status" value="1"/>
</dbReference>
<dbReference type="AlphaFoldDB" id="A0A1C0ZZ47"/>
<keyword evidence="3" id="KW-1003">Cell membrane</keyword>
<dbReference type="Gene3D" id="1.10.3720.10">
    <property type="entry name" value="MetI-like"/>
    <property type="match status" value="1"/>
</dbReference>
<feature type="transmembrane region" description="Helical" evidence="7">
    <location>
        <begin position="71"/>
        <end position="98"/>
    </location>
</feature>
<keyword evidence="6 7" id="KW-0472">Membrane</keyword>
<accession>A0A1C0ZZ47</accession>
<keyword evidence="4 7" id="KW-0812">Transmembrane</keyword>
<comment type="subcellular location">
    <subcellularLocation>
        <location evidence="1 7">Cell membrane</location>
        <topology evidence="1 7">Multi-pass membrane protein</topology>
    </subcellularLocation>
</comment>
<evidence type="ECO:0000256" key="3">
    <source>
        <dbReference type="ARBA" id="ARBA00022475"/>
    </source>
</evidence>
<evidence type="ECO:0000256" key="5">
    <source>
        <dbReference type="ARBA" id="ARBA00022989"/>
    </source>
</evidence>
<evidence type="ECO:0000256" key="1">
    <source>
        <dbReference type="ARBA" id="ARBA00004651"/>
    </source>
</evidence>
<protein>
    <submittedName>
        <fullName evidence="9">ABC transporter permease</fullName>
    </submittedName>
</protein>
<dbReference type="EMBL" id="LYPC01000022">
    <property type="protein sequence ID" value="OCT13412.1"/>
    <property type="molecule type" value="Genomic_DNA"/>
</dbReference>
<dbReference type="InterPro" id="IPR035906">
    <property type="entry name" value="MetI-like_sf"/>
</dbReference>
<dbReference type="Pfam" id="PF00528">
    <property type="entry name" value="BPD_transp_1"/>
    <property type="match status" value="1"/>
</dbReference>
<organism evidence="9 10">
    <name type="scientific">Paenibacillus pectinilyticus</name>
    <dbReference type="NCBI Taxonomy" id="512399"/>
    <lineage>
        <taxon>Bacteria</taxon>
        <taxon>Bacillati</taxon>
        <taxon>Bacillota</taxon>
        <taxon>Bacilli</taxon>
        <taxon>Bacillales</taxon>
        <taxon>Paenibacillaceae</taxon>
        <taxon>Paenibacillus</taxon>
    </lineage>
</organism>
<dbReference type="STRING" id="512399.A8709_17530"/>
<evidence type="ECO:0000313" key="9">
    <source>
        <dbReference type="EMBL" id="OCT13412.1"/>
    </source>
</evidence>
<feature type="transmembrane region" description="Helical" evidence="7">
    <location>
        <begin position="12"/>
        <end position="32"/>
    </location>
</feature>
<feature type="transmembrane region" description="Helical" evidence="7">
    <location>
        <begin position="183"/>
        <end position="205"/>
    </location>
</feature>
<evidence type="ECO:0000256" key="6">
    <source>
        <dbReference type="ARBA" id="ARBA00023136"/>
    </source>
</evidence>
<dbReference type="SUPFAM" id="SSF161098">
    <property type="entry name" value="MetI-like"/>
    <property type="match status" value="1"/>
</dbReference>
<dbReference type="CDD" id="cd06261">
    <property type="entry name" value="TM_PBP2"/>
    <property type="match status" value="1"/>
</dbReference>
<dbReference type="PROSITE" id="PS50928">
    <property type="entry name" value="ABC_TM1"/>
    <property type="match status" value="1"/>
</dbReference>
<dbReference type="GO" id="GO:0055085">
    <property type="term" value="P:transmembrane transport"/>
    <property type="evidence" value="ECO:0007669"/>
    <property type="project" value="InterPro"/>
</dbReference>
<evidence type="ECO:0000259" key="8">
    <source>
        <dbReference type="PROSITE" id="PS50928"/>
    </source>
</evidence>
<proteinExistence type="inferred from homology"/>
<gene>
    <name evidence="9" type="ORF">A8709_17530</name>
</gene>
<feature type="transmembrane region" description="Helical" evidence="7">
    <location>
        <begin position="142"/>
        <end position="162"/>
    </location>
</feature>
<reference evidence="10" key="1">
    <citation type="submission" date="2016-05" db="EMBL/GenBank/DDBJ databases">
        <title>Paenibacillus oryzae. sp. nov., isolated from the rice root.</title>
        <authorList>
            <person name="Zhang J."/>
            <person name="Zhang X."/>
        </authorList>
    </citation>
    <scope>NUCLEOTIDE SEQUENCE [LARGE SCALE GENOMIC DNA]</scope>
    <source>
        <strain evidence="10">KCTC13222</strain>
    </source>
</reference>
<dbReference type="InterPro" id="IPR000515">
    <property type="entry name" value="MetI-like"/>
</dbReference>
<sequence length="292" mass="32959">MRIRRTQGEIWFDRCNVAVLSLACLLMIIPLLNVLASSLSSTDAMIHAEVRLWPVDMNFDNYRTVLGNAKFWHAFGISLFIVTVGTFINLAMTVLTAYPLSKSYLRGRKVVLIGVLFTMIFQPPMIPTYLVVKQFGLINSVWAMIIPLALSAFNLLIGITFFRSLPEPLFEAARVDGVGEFTILFRIVIPLSMPIMVTLLLFYAVGNWNNYYTALLYINNAALHPLQLYLYYVIAQFNMNEAMSKVIETTMDVSPQGLQMATIIVATVPILIVYPFLQKHFIRGAMIGSIKE</sequence>
<comment type="caution">
    <text evidence="9">The sequence shown here is derived from an EMBL/GenBank/DDBJ whole genome shotgun (WGS) entry which is preliminary data.</text>
</comment>
<dbReference type="PANTHER" id="PTHR43744">
    <property type="entry name" value="ABC TRANSPORTER PERMEASE PROTEIN MG189-RELATED-RELATED"/>
    <property type="match status" value="1"/>
</dbReference>
<keyword evidence="5 7" id="KW-1133">Transmembrane helix</keyword>
<evidence type="ECO:0000256" key="4">
    <source>
        <dbReference type="ARBA" id="ARBA00022692"/>
    </source>
</evidence>
<keyword evidence="10" id="KW-1185">Reference proteome</keyword>
<feature type="domain" description="ABC transmembrane type-1" evidence="8">
    <location>
        <begin position="75"/>
        <end position="277"/>
    </location>
</feature>
<name>A0A1C0ZZ47_9BACL</name>
<dbReference type="GO" id="GO:0005886">
    <property type="term" value="C:plasma membrane"/>
    <property type="evidence" value="ECO:0007669"/>
    <property type="project" value="UniProtKB-SubCell"/>
</dbReference>
<comment type="similarity">
    <text evidence="7">Belongs to the binding-protein-dependent transport system permease family.</text>
</comment>
<evidence type="ECO:0000256" key="2">
    <source>
        <dbReference type="ARBA" id="ARBA00022448"/>
    </source>
</evidence>
<keyword evidence="2 7" id="KW-0813">Transport</keyword>
<evidence type="ECO:0000313" key="10">
    <source>
        <dbReference type="Proteomes" id="UP000093309"/>
    </source>
</evidence>
<feature type="transmembrane region" description="Helical" evidence="7">
    <location>
        <begin position="110"/>
        <end position="130"/>
    </location>
</feature>
<evidence type="ECO:0000256" key="7">
    <source>
        <dbReference type="RuleBase" id="RU363032"/>
    </source>
</evidence>
<feature type="transmembrane region" description="Helical" evidence="7">
    <location>
        <begin position="258"/>
        <end position="277"/>
    </location>
</feature>
<dbReference type="Proteomes" id="UP000093309">
    <property type="component" value="Unassembled WGS sequence"/>
</dbReference>
<dbReference type="RefSeq" id="WP_065853474.1">
    <property type="nucleotide sequence ID" value="NZ_LYPC01000022.1"/>
</dbReference>